<sequence length="334" mass="37845">MELPLDKRIALMARLGEYLDSPAPELDAIIAAAARENPWFTPGFIRLALHNCCNELLRPELLHSWARHYEVPDRLSAAETGIVMAGNIPLVGFHDFLCGFISGHPLRIKLSSKDAVLLPHLLEQLYRWEPATLQRVRIAPQLKDCAAYIATGSDNSARYFDYYFSKYPHIIRRNRTSVALLDGSETTEELSLLADDICLYFGLGCRNVTQLYVPEGYDFIPLLEALKKYVEFGEHHKYRNNYDYNLALQLLNNQPYLSTGFMLLTDDASPYSPISVLHYQTYAPGDRPGERLMADERIQCIAGHGHLPFGKAQQPGLTDYADGIDTMTFFRGLR</sequence>
<comment type="caution">
    <text evidence="1">The sequence shown here is derived from an EMBL/GenBank/DDBJ whole genome shotgun (WGS) entry which is preliminary data.</text>
</comment>
<dbReference type="EMBL" id="BAABFN010000019">
    <property type="protein sequence ID" value="GAA4317021.1"/>
    <property type="molecule type" value="Genomic_DNA"/>
</dbReference>
<organism evidence="1 2">
    <name type="scientific">Compostibacter hankyongensis</name>
    <dbReference type="NCBI Taxonomy" id="1007089"/>
    <lineage>
        <taxon>Bacteria</taxon>
        <taxon>Pseudomonadati</taxon>
        <taxon>Bacteroidota</taxon>
        <taxon>Chitinophagia</taxon>
        <taxon>Chitinophagales</taxon>
        <taxon>Chitinophagaceae</taxon>
        <taxon>Compostibacter</taxon>
    </lineage>
</organism>
<evidence type="ECO:0000313" key="2">
    <source>
        <dbReference type="Proteomes" id="UP001501207"/>
    </source>
</evidence>
<name>A0ABP8G3Y7_9BACT</name>
<reference evidence="2" key="1">
    <citation type="journal article" date="2019" name="Int. J. Syst. Evol. Microbiol.">
        <title>The Global Catalogue of Microorganisms (GCM) 10K type strain sequencing project: providing services to taxonomists for standard genome sequencing and annotation.</title>
        <authorList>
            <consortium name="The Broad Institute Genomics Platform"/>
            <consortium name="The Broad Institute Genome Sequencing Center for Infectious Disease"/>
            <person name="Wu L."/>
            <person name="Ma J."/>
        </authorList>
    </citation>
    <scope>NUCLEOTIDE SEQUENCE [LARGE SCALE GENOMIC DNA]</scope>
    <source>
        <strain evidence="2">JCM 17664</strain>
    </source>
</reference>
<dbReference type="Proteomes" id="UP001501207">
    <property type="component" value="Unassembled WGS sequence"/>
</dbReference>
<keyword evidence="2" id="KW-1185">Reference proteome</keyword>
<evidence type="ECO:0000313" key="1">
    <source>
        <dbReference type="EMBL" id="GAA4317021.1"/>
    </source>
</evidence>
<proteinExistence type="predicted"/>
<gene>
    <name evidence="1" type="ORF">GCM10023143_28850</name>
</gene>
<accession>A0ABP8G3Y7</accession>
<protein>
    <submittedName>
        <fullName evidence="1">Acyl-CoA reductase</fullName>
    </submittedName>
</protein>
<dbReference type="RefSeq" id="WP_344980571.1">
    <property type="nucleotide sequence ID" value="NZ_BAABFN010000019.1"/>
</dbReference>